<keyword evidence="3" id="KW-1003">Cell membrane</keyword>
<dbReference type="Gene3D" id="3.30.70.1430">
    <property type="entry name" value="Multidrug efflux transporter AcrB pore domain"/>
    <property type="match status" value="2"/>
</dbReference>
<gene>
    <name evidence="9" type="ORF">EZJ19_13460</name>
</gene>
<feature type="transmembrane region" description="Helical" evidence="8">
    <location>
        <begin position="908"/>
        <end position="933"/>
    </location>
</feature>
<feature type="transmembrane region" description="Helical" evidence="8">
    <location>
        <begin position="528"/>
        <end position="545"/>
    </location>
</feature>
<keyword evidence="6 8" id="KW-1133">Transmembrane helix</keyword>
<dbReference type="SUPFAM" id="SSF82866">
    <property type="entry name" value="Multidrug efflux transporter AcrB transmembrane domain"/>
    <property type="match status" value="2"/>
</dbReference>
<keyword evidence="7 8" id="KW-0472">Membrane</keyword>
<sequence length="1022" mass="109636">MQLPELCIRRPVMTTLLMAAFLVFGLIAYRGLPVSELPNVDFPTISVSASLPGAAPETMASAVATPLEAQFATIAGVTSINSTSAQGSTSITLQFDLDRDIDAAAQDVQSAIAAAQRKLPTDMPSPPSFRKVNPADSPIFYIAMRSDTLPMSEVNEYAETQLAQRISTVSGVAQVNVYGSQKYAVRIQADPDRLAARGIGLDELAQAIQAGNVNQPTGSLDGPKQSFAVKTAGQLETAAAYRPLIVAYRNGAPVRLEEVASALDDVENNKRANWLGDQRAIVLAVQRQPGANTPATVQAIEAILPSFLDKLPASIELSVLYDRSVSIKESIADVQFTLILAGCLVVLVILLFLRNVSATAIPAVALPLSVIGTFAAMYGLGFSLDNLSLLALTLSVGFVVDDAIVMLENIHRHIEAGEPPFQAAIVGAREIGFTIISMTLSLVAVFIPVMFMGGVIGRLLHEFALTIGAAILVSGFVSLTLTPMLSSRYLKHDTARHGAVWNALEAGFEAVRAGYRVSLDWALAHPRLIMAVFLATAAASGWLYVKIPKDFIPGGDSGQIIAFTEAGQDVSFAGMAEKQRQVAAIAAREPDIETFMSVVGAGGSRSSANSGLMLFKLKPRKERKLSADELVQKLRPLLNVVPGIRVALQNPPPIRLTGRLTTAQYQYTLQGQDLDELYAWSETMLARLRQLPGFVDVNSNLNNRSPTVTLDIERDRLAPLGLTYGQVEDALQSAFSSRQVSTIYGSSAQYQVILEVDPAYQADPGMLARLHVRSANGQLVPLDSVARMHRGNQALTVNHLGQLPSVTISFNLEQGVSLGEAVGRIRALEREMRLPITVATQLEGTAQAFEDSQKGLGLLLLVAVLVVYIVLGILYESFVHPLTILSGLPSAGLGALLTLWLFHVDLSLYAFVGVIMLIGIVKKNAIMMIDFALEHQRRHGMAAAEAIRQACLIRFRPIMMTTFAALAGTLPIALAIGAGADVRQPLGLAVVGGLVLSQFLTLYITPVIYLYLERLVPSRASP</sequence>
<dbReference type="SUPFAM" id="SSF82714">
    <property type="entry name" value="Multidrug efflux transporter AcrB TolC docking domain, DN and DC subdomains"/>
    <property type="match status" value="2"/>
</dbReference>
<evidence type="ECO:0000256" key="3">
    <source>
        <dbReference type="ARBA" id="ARBA00022475"/>
    </source>
</evidence>
<dbReference type="Gene3D" id="3.30.70.1440">
    <property type="entry name" value="Multidrug efflux transporter AcrB pore domain"/>
    <property type="match status" value="1"/>
</dbReference>
<dbReference type="PANTHER" id="PTHR32063:SF21">
    <property type="entry name" value="MULTIDRUG RESISTANCE PROTEIN MDTB"/>
    <property type="match status" value="1"/>
</dbReference>
<dbReference type="InterPro" id="IPR001036">
    <property type="entry name" value="Acrflvin-R"/>
</dbReference>
<dbReference type="PRINTS" id="PR00702">
    <property type="entry name" value="ACRIFLAVINRP"/>
</dbReference>
<reference evidence="9 10" key="1">
    <citation type="submission" date="2019-03" db="EMBL/GenBank/DDBJ databases">
        <title>Genome sequence of Thiobacillaceae bacterium LSR1, a sulfur-oxidizing bacterium isolated from freshwater sediment.</title>
        <authorList>
            <person name="Li S."/>
        </authorList>
    </citation>
    <scope>NUCLEOTIDE SEQUENCE [LARGE SCALE GENOMIC DNA]</scope>
    <source>
        <strain evidence="9 10">LSR1</strain>
    </source>
</reference>
<dbReference type="FunFam" id="1.20.1640.10:FF:000001">
    <property type="entry name" value="Efflux pump membrane transporter"/>
    <property type="match status" value="1"/>
</dbReference>
<dbReference type="Gene3D" id="3.30.70.1320">
    <property type="entry name" value="Multidrug efflux transporter AcrB pore domain like"/>
    <property type="match status" value="1"/>
</dbReference>
<dbReference type="GO" id="GO:0005886">
    <property type="term" value="C:plasma membrane"/>
    <property type="evidence" value="ECO:0007669"/>
    <property type="project" value="UniProtKB-SubCell"/>
</dbReference>
<feature type="transmembrane region" description="Helical" evidence="8">
    <location>
        <begin position="986"/>
        <end position="1012"/>
    </location>
</feature>
<keyword evidence="10" id="KW-1185">Reference proteome</keyword>
<accession>A0A4V2NV34</accession>
<proteinExistence type="predicted"/>
<feature type="transmembrane region" description="Helical" evidence="8">
    <location>
        <begin position="958"/>
        <end position="980"/>
    </location>
</feature>
<keyword evidence="4" id="KW-0997">Cell inner membrane</keyword>
<keyword evidence="5 8" id="KW-0812">Transmembrane</keyword>
<dbReference type="Gene3D" id="3.30.2090.10">
    <property type="entry name" value="Multidrug efflux transporter AcrB TolC docking domain, DN and DC subdomains"/>
    <property type="match status" value="2"/>
</dbReference>
<feature type="transmembrane region" description="Helical" evidence="8">
    <location>
        <begin position="360"/>
        <end position="381"/>
    </location>
</feature>
<feature type="transmembrane region" description="Helical" evidence="8">
    <location>
        <begin position="431"/>
        <end position="451"/>
    </location>
</feature>
<dbReference type="SUPFAM" id="SSF82693">
    <property type="entry name" value="Multidrug efflux transporter AcrB pore domain, PN1, PN2, PC1 and PC2 subdomains"/>
    <property type="match status" value="4"/>
</dbReference>
<dbReference type="EMBL" id="SJZB01000046">
    <property type="protein sequence ID" value="TCJ11966.1"/>
    <property type="molecule type" value="Genomic_DNA"/>
</dbReference>
<dbReference type="Pfam" id="PF00873">
    <property type="entry name" value="ACR_tran"/>
    <property type="match status" value="1"/>
</dbReference>
<organism evidence="9 10">
    <name type="scientific">Parasulfuritortus cantonensis</name>
    <dbReference type="NCBI Taxonomy" id="2528202"/>
    <lineage>
        <taxon>Bacteria</taxon>
        <taxon>Pseudomonadati</taxon>
        <taxon>Pseudomonadota</taxon>
        <taxon>Betaproteobacteria</taxon>
        <taxon>Nitrosomonadales</taxon>
        <taxon>Thiobacillaceae</taxon>
        <taxon>Parasulfuritortus</taxon>
    </lineage>
</organism>
<evidence type="ECO:0000256" key="2">
    <source>
        <dbReference type="ARBA" id="ARBA00022448"/>
    </source>
</evidence>
<evidence type="ECO:0000256" key="1">
    <source>
        <dbReference type="ARBA" id="ARBA00004429"/>
    </source>
</evidence>
<dbReference type="GO" id="GO:0042910">
    <property type="term" value="F:xenobiotic transmembrane transporter activity"/>
    <property type="evidence" value="ECO:0007669"/>
    <property type="project" value="TreeGrafter"/>
</dbReference>
<evidence type="ECO:0000256" key="7">
    <source>
        <dbReference type="ARBA" id="ARBA00023136"/>
    </source>
</evidence>
<evidence type="ECO:0000313" key="9">
    <source>
        <dbReference type="EMBL" id="TCJ11966.1"/>
    </source>
</evidence>
<comment type="caution">
    <text evidence="9">The sequence shown here is derived from an EMBL/GenBank/DDBJ whole genome shotgun (WGS) entry which is preliminary data.</text>
</comment>
<name>A0A4V2NV34_9PROT</name>
<dbReference type="InterPro" id="IPR027463">
    <property type="entry name" value="AcrB_DN_DC_subdom"/>
</dbReference>
<dbReference type="OrthoDB" id="9177212at2"/>
<comment type="subcellular location">
    <subcellularLocation>
        <location evidence="1">Cell inner membrane</location>
        <topology evidence="1">Multi-pass membrane protein</topology>
    </subcellularLocation>
</comment>
<dbReference type="RefSeq" id="WP_131448422.1">
    <property type="nucleotide sequence ID" value="NZ_SJZB01000046.1"/>
</dbReference>
<keyword evidence="2" id="KW-0813">Transport</keyword>
<dbReference type="Gene3D" id="1.20.1640.10">
    <property type="entry name" value="Multidrug efflux transporter AcrB transmembrane domain"/>
    <property type="match status" value="2"/>
</dbReference>
<evidence type="ECO:0000313" key="10">
    <source>
        <dbReference type="Proteomes" id="UP000295443"/>
    </source>
</evidence>
<dbReference type="AlphaFoldDB" id="A0A4V2NV34"/>
<feature type="transmembrane region" description="Helical" evidence="8">
    <location>
        <begin position="463"/>
        <end position="482"/>
    </location>
</feature>
<feature type="transmembrane region" description="Helical" evidence="8">
    <location>
        <begin position="334"/>
        <end position="353"/>
    </location>
</feature>
<dbReference type="FunFam" id="3.30.70.1430:FF:000001">
    <property type="entry name" value="Efflux pump membrane transporter"/>
    <property type="match status" value="1"/>
</dbReference>
<dbReference type="PANTHER" id="PTHR32063">
    <property type="match status" value="1"/>
</dbReference>
<feature type="transmembrane region" description="Helical" evidence="8">
    <location>
        <begin position="12"/>
        <end position="32"/>
    </location>
</feature>
<evidence type="ECO:0000256" key="8">
    <source>
        <dbReference type="SAM" id="Phobius"/>
    </source>
</evidence>
<feature type="transmembrane region" description="Helical" evidence="8">
    <location>
        <begin position="855"/>
        <end position="875"/>
    </location>
</feature>
<evidence type="ECO:0000256" key="5">
    <source>
        <dbReference type="ARBA" id="ARBA00022692"/>
    </source>
</evidence>
<protein>
    <submittedName>
        <fullName evidence="9">Efflux RND transporter permease subunit</fullName>
    </submittedName>
</protein>
<evidence type="ECO:0000256" key="6">
    <source>
        <dbReference type="ARBA" id="ARBA00022989"/>
    </source>
</evidence>
<dbReference type="Proteomes" id="UP000295443">
    <property type="component" value="Unassembled WGS sequence"/>
</dbReference>
<evidence type="ECO:0000256" key="4">
    <source>
        <dbReference type="ARBA" id="ARBA00022519"/>
    </source>
</evidence>